<protein>
    <recommendedName>
        <fullName evidence="3">Geranylgeranyl pyrophosphate synthetase</fullName>
    </recommendedName>
</protein>
<dbReference type="AlphaFoldDB" id="A0A364L5C4"/>
<evidence type="ECO:0008006" key="3">
    <source>
        <dbReference type="Google" id="ProtNLM"/>
    </source>
</evidence>
<sequence>MHSAKMADILRTDLAKTGSTAAASITDVHQLSSYNWIEAPEPTIAVPGKPALWSPPKAPRKVAKDSGLIYSAQNAARHPDSPLEPLFRSLLITDPSFDFQSVGLVTDRNNIRKLLSFINPSLSRNGREPFTIKVEVIDDIAIFCRSEAEVSRFIAPDKFVGYGCEFEKAYTSEQISGSTGHHRIISYQFSDLKLIVRYETDGYVDNAPTKGKEMDSEDLTSLIESLSLGSTSSIVSPASAKSKLMIKKEGEAVPIESTLEIKTRSAYKPFDIQEVIPHLWVSQTPNLVRAFHKQGLFAVPQVENLTREIKQWEEDHQGDLQKLAVLIKKIINVVKANGGAGVVIYDFDQGDKLVIWPADGNKLLPEDVYARLQKPSY</sequence>
<dbReference type="OrthoDB" id="5393654at2759"/>
<dbReference type="PANTHER" id="PTHR35179">
    <property type="entry name" value="PROTEIN CBG02620"/>
    <property type="match status" value="1"/>
</dbReference>
<proteinExistence type="predicted"/>
<dbReference type="RefSeq" id="XP_040735512.1">
    <property type="nucleotide sequence ID" value="XM_040879657.1"/>
</dbReference>
<evidence type="ECO:0000313" key="1">
    <source>
        <dbReference type="EMBL" id="RAO70996.1"/>
    </source>
</evidence>
<evidence type="ECO:0000313" key="2">
    <source>
        <dbReference type="Proteomes" id="UP000249363"/>
    </source>
</evidence>
<dbReference type="STRING" id="1196081.A0A364L5C4"/>
<keyword evidence="2" id="KW-1185">Reference proteome</keyword>
<dbReference type="Proteomes" id="UP000249363">
    <property type="component" value="Unassembled WGS sequence"/>
</dbReference>
<gene>
    <name evidence="1" type="ORF">BHQ10_007008</name>
</gene>
<dbReference type="PANTHER" id="PTHR35179:SF2">
    <property type="entry name" value="START DOMAIN-CONTAINING PROTEIN"/>
    <property type="match status" value="1"/>
</dbReference>
<dbReference type="GeneID" id="63796224"/>
<dbReference type="EMBL" id="MIKG01000014">
    <property type="protein sequence ID" value="RAO70996.1"/>
    <property type="molecule type" value="Genomic_DNA"/>
</dbReference>
<reference evidence="1 2" key="1">
    <citation type="journal article" date="2017" name="Biotechnol. Biofuels">
        <title>Differential beta-glucosidase expression as a function of carbon source availability in Talaromyces amestolkiae: a genomic and proteomic approach.</title>
        <authorList>
            <person name="de Eugenio L.I."/>
            <person name="Mendez-Liter J.A."/>
            <person name="Nieto-Dominguez M."/>
            <person name="Alonso L."/>
            <person name="Gil-Munoz J."/>
            <person name="Barriuso J."/>
            <person name="Prieto A."/>
            <person name="Martinez M.J."/>
        </authorList>
    </citation>
    <scope>NUCLEOTIDE SEQUENCE [LARGE SCALE GENOMIC DNA]</scope>
    <source>
        <strain evidence="1 2">CIB</strain>
    </source>
</reference>
<name>A0A364L5C4_TALAM</name>
<accession>A0A364L5C4</accession>
<organism evidence="1 2">
    <name type="scientific">Talaromyces amestolkiae</name>
    <dbReference type="NCBI Taxonomy" id="1196081"/>
    <lineage>
        <taxon>Eukaryota</taxon>
        <taxon>Fungi</taxon>
        <taxon>Dikarya</taxon>
        <taxon>Ascomycota</taxon>
        <taxon>Pezizomycotina</taxon>
        <taxon>Eurotiomycetes</taxon>
        <taxon>Eurotiomycetidae</taxon>
        <taxon>Eurotiales</taxon>
        <taxon>Trichocomaceae</taxon>
        <taxon>Talaromyces</taxon>
        <taxon>Talaromyces sect. Talaromyces</taxon>
    </lineage>
</organism>
<comment type="caution">
    <text evidence="1">The sequence shown here is derived from an EMBL/GenBank/DDBJ whole genome shotgun (WGS) entry which is preliminary data.</text>
</comment>